<dbReference type="RefSeq" id="WP_038907385.1">
    <property type="nucleotide sequence ID" value="NZ_CM001972.1"/>
</dbReference>
<evidence type="ECO:0000256" key="4">
    <source>
        <dbReference type="PIRSR" id="PIRSR602678-1"/>
    </source>
</evidence>
<protein>
    <recommendedName>
        <fullName evidence="2">GTP cyclohydrolase 1 type 2 homolog</fullName>
    </recommendedName>
</protein>
<feature type="binding site" evidence="4">
    <location>
        <position position="219"/>
    </location>
    <ligand>
        <name>a divalent metal cation</name>
        <dbReference type="ChEBI" id="CHEBI:60240"/>
        <label>1</label>
    </ligand>
</feature>
<dbReference type="Pfam" id="PF01784">
    <property type="entry name" value="DUF34_NIF3"/>
    <property type="match status" value="1"/>
</dbReference>
<feature type="binding site" evidence="4">
    <location>
        <position position="64"/>
    </location>
    <ligand>
        <name>a divalent metal cation</name>
        <dbReference type="ChEBI" id="CHEBI:60240"/>
        <label>2</label>
    </ligand>
</feature>
<accession>A0AB39IIL4</accession>
<keyword evidence="3 4" id="KW-0479">Metal-binding</keyword>
<comment type="similarity">
    <text evidence="1">Belongs to the GTP cyclohydrolase I type 2/NIF3 family.</text>
</comment>
<feature type="binding site" evidence="4">
    <location>
        <position position="215"/>
    </location>
    <ligand>
        <name>a divalent metal cation</name>
        <dbReference type="ChEBI" id="CHEBI:60240"/>
        <label>2</label>
    </ligand>
</feature>
<dbReference type="NCBIfam" id="NF008064">
    <property type="entry name" value="PRK10799.1"/>
    <property type="match status" value="1"/>
</dbReference>
<evidence type="ECO:0000256" key="1">
    <source>
        <dbReference type="ARBA" id="ARBA00006964"/>
    </source>
</evidence>
<proteinExistence type="inferred from homology"/>
<dbReference type="InterPro" id="IPR002678">
    <property type="entry name" value="DUF34/NIF3"/>
</dbReference>
<organism evidence="5">
    <name type="scientific">Dickeya oryzae</name>
    <dbReference type="NCBI Taxonomy" id="1240404"/>
    <lineage>
        <taxon>Bacteria</taxon>
        <taxon>Pseudomonadati</taxon>
        <taxon>Pseudomonadota</taxon>
        <taxon>Gammaproteobacteria</taxon>
        <taxon>Enterobacterales</taxon>
        <taxon>Pectobacteriaceae</taxon>
        <taxon>Dickeya</taxon>
    </lineage>
</organism>
<dbReference type="InterPro" id="IPR036069">
    <property type="entry name" value="DUF34/NIF3_sf"/>
</dbReference>
<keyword evidence="5" id="KW-0378">Hydrolase</keyword>
<name>A0AB39IIL4_9GAMM</name>
<gene>
    <name evidence="5" type="ORF">LF923_0005820</name>
</gene>
<dbReference type="GO" id="GO:0046872">
    <property type="term" value="F:metal ion binding"/>
    <property type="evidence" value="ECO:0007669"/>
    <property type="project" value="UniProtKB-KW"/>
</dbReference>
<evidence type="ECO:0000256" key="3">
    <source>
        <dbReference type="ARBA" id="ARBA00022723"/>
    </source>
</evidence>
<dbReference type="FunFam" id="3.40.1390.30:FF:000002">
    <property type="entry name" value="Nif3-like dinuclear metal center protein"/>
    <property type="match status" value="1"/>
</dbReference>
<reference evidence="5" key="1">
    <citation type="submission" date="2024-07" db="EMBL/GenBank/DDBJ databases">
        <authorList>
            <person name="Pedron J."/>
        </authorList>
    </citation>
    <scope>NUCLEOTIDE SEQUENCE</scope>
    <source>
        <strain evidence="5">A642-S2-A17</strain>
    </source>
</reference>
<evidence type="ECO:0000313" key="5">
    <source>
        <dbReference type="EMBL" id="XDL15770.1"/>
    </source>
</evidence>
<dbReference type="GO" id="GO:0016787">
    <property type="term" value="F:hydrolase activity"/>
    <property type="evidence" value="ECO:0007669"/>
    <property type="project" value="UniProtKB-KW"/>
</dbReference>
<dbReference type="EMBL" id="CP162411">
    <property type="protein sequence ID" value="XDL15770.1"/>
    <property type="molecule type" value="Genomic_DNA"/>
</dbReference>
<dbReference type="AlphaFoldDB" id="A0AB39IIL4"/>
<sequence>MRNTELESLINGFLNVAAFQDYGPNGLQVEGRSDVQRIVTGVTACQALLDAAVVQQADAVLVHHGYFWRNEPAVVRGMKRQRLKTLLANDLNLYGYHLPLDAHPQIGNNAQLAAMLDIQVLGDIEPLLPYGEVAQPCSGDALRHKLEGVLERPVLHCGDNAPAQIRRIAWCTGGGQGFIDQAADFGVDAFITGEVSEKTIHTAREMGLHFYAAGHHATERAGIRALGEWLTAQHGFDVTFIDIPNPA</sequence>
<dbReference type="PANTHER" id="PTHR13799:SF14">
    <property type="entry name" value="GTP CYCLOHYDROLASE 1 TYPE 2 HOMOLOG"/>
    <property type="match status" value="1"/>
</dbReference>
<dbReference type="PANTHER" id="PTHR13799">
    <property type="entry name" value="NGG1 INTERACTING FACTOR 3"/>
    <property type="match status" value="1"/>
</dbReference>
<feature type="binding site" evidence="4">
    <location>
        <position position="101"/>
    </location>
    <ligand>
        <name>a divalent metal cation</name>
        <dbReference type="ChEBI" id="CHEBI:60240"/>
        <label>1</label>
    </ligand>
</feature>
<feature type="binding site" evidence="4">
    <location>
        <position position="63"/>
    </location>
    <ligand>
        <name>a divalent metal cation</name>
        <dbReference type="ChEBI" id="CHEBI:60240"/>
        <label>1</label>
    </ligand>
</feature>
<dbReference type="NCBIfam" id="TIGR00486">
    <property type="entry name" value="YbgI_SA1388"/>
    <property type="match status" value="1"/>
</dbReference>
<dbReference type="Gene3D" id="3.40.1390.30">
    <property type="entry name" value="NIF3 (NGG1p interacting factor 3)-like"/>
    <property type="match status" value="2"/>
</dbReference>
<dbReference type="SUPFAM" id="SSF102705">
    <property type="entry name" value="NIF3 (NGG1p interacting factor 3)-like"/>
    <property type="match status" value="1"/>
</dbReference>
<evidence type="ECO:0000256" key="2">
    <source>
        <dbReference type="ARBA" id="ARBA00022112"/>
    </source>
</evidence>
<dbReference type="GO" id="GO:0005737">
    <property type="term" value="C:cytoplasm"/>
    <property type="evidence" value="ECO:0007669"/>
    <property type="project" value="TreeGrafter"/>
</dbReference>